<dbReference type="Pfam" id="PF13174">
    <property type="entry name" value="TPR_6"/>
    <property type="match status" value="1"/>
</dbReference>
<dbReference type="HAMAP" id="MF_02066">
    <property type="entry name" value="CpoB"/>
    <property type="match status" value="1"/>
</dbReference>
<evidence type="ECO:0000256" key="1">
    <source>
        <dbReference type="SAM" id="Coils"/>
    </source>
</evidence>
<evidence type="ECO:0000256" key="2">
    <source>
        <dbReference type="SAM" id="MobiDB-lite"/>
    </source>
</evidence>
<reference evidence="3" key="2">
    <citation type="submission" date="2021-04" db="EMBL/GenBank/DDBJ databases">
        <authorList>
            <person name="Gilroy R."/>
        </authorList>
    </citation>
    <scope>NUCLEOTIDE SEQUENCE</scope>
    <source>
        <strain evidence="3">ChiSxjej5B17-1746</strain>
    </source>
</reference>
<dbReference type="NCBIfam" id="TIGR02795">
    <property type="entry name" value="tol_pal_ybgF"/>
    <property type="match status" value="1"/>
</dbReference>
<proteinExistence type="inferred from homology"/>
<dbReference type="PROSITE" id="PS51257">
    <property type="entry name" value="PROKAR_LIPOPROTEIN"/>
    <property type="match status" value="1"/>
</dbReference>
<evidence type="ECO:0000313" key="3">
    <source>
        <dbReference type="EMBL" id="HIW79695.1"/>
    </source>
</evidence>
<organism evidence="3 4">
    <name type="scientific">Candidatus Bilophila faecipullorum</name>
    <dbReference type="NCBI Taxonomy" id="2838482"/>
    <lineage>
        <taxon>Bacteria</taxon>
        <taxon>Pseudomonadati</taxon>
        <taxon>Thermodesulfobacteriota</taxon>
        <taxon>Desulfovibrionia</taxon>
        <taxon>Desulfovibrionales</taxon>
        <taxon>Desulfovibrionaceae</taxon>
        <taxon>Bilophila</taxon>
    </lineage>
</organism>
<dbReference type="InterPro" id="IPR014162">
    <property type="entry name" value="CpoB_C"/>
</dbReference>
<keyword evidence="1" id="KW-0175">Coiled coil</keyword>
<dbReference type="InterPro" id="IPR019734">
    <property type="entry name" value="TPR_rpt"/>
</dbReference>
<feature type="region of interest" description="Disordered" evidence="2">
    <location>
        <begin position="112"/>
        <end position="170"/>
    </location>
</feature>
<dbReference type="Proteomes" id="UP000824264">
    <property type="component" value="Unassembled WGS sequence"/>
</dbReference>
<dbReference type="InterPro" id="IPR034706">
    <property type="entry name" value="CpoB"/>
</dbReference>
<evidence type="ECO:0000313" key="4">
    <source>
        <dbReference type="Proteomes" id="UP000824264"/>
    </source>
</evidence>
<dbReference type="SMART" id="SM00028">
    <property type="entry name" value="TPR"/>
    <property type="match status" value="3"/>
</dbReference>
<dbReference type="AlphaFoldDB" id="A0A9D1UAW9"/>
<dbReference type="GO" id="GO:0051301">
    <property type="term" value="P:cell division"/>
    <property type="evidence" value="ECO:0007669"/>
    <property type="project" value="InterPro"/>
</dbReference>
<gene>
    <name evidence="3" type="primary">ybgF</name>
    <name evidence="3" type="ORF">H9874_11220</name>
</gene>
<comment type="caution">
    <text evidence="3">The sequence shown here is derived from an EMBL/GenBank/DDBJ whole genome shotgun (WGS) entry which is preliminary data.</text>
</comment>
<accession>A0A9D1UAW9</accession>
<dbReference type="Pfam" id="PF13432">
    <property type="entry name" value="TPR_16"/>
    <property type="match status" value="1"/>
</dbReference>
<protein>
    <submittedName>
        <fullName evidence="3">Tol-pal system protein YbgF</fullName>
    </submittedName>
</protein>
<dbReference type="InterPro" id="IPR011990">
    <property type="entry name" value="TPR-like_helical_dom_sf"/>
</dbReference>
<feature type="compositionally biased region" description="Low complexity" evidence="2">
    <location>
        <begin position="154"/>
        <end position="170"/>
    </location>
</feature>
<reference evidence="3" key="1">
    <citation type="journal article" date="2021" name="PeerJ">
        <title>Extensive microbial diversity within the chicken gut microbiome revealed by metagenomics and culture.</title>
        <authorList>
            <person name="Gilroy R."/>
            <person name="Ravi A."/>
            <person name="Getino M."/>
            <person name="Pursley I."/>
            <person name="Horton D.L."/>
            <person name="Alikhan N.F."/>
            <person name="Baker D."/>
            <person name="Gharbi K."/>
            <person name="Hall N."/>
            <person name="Watson M."/>
            <person name="Adriaenssens E.M."/>
            <person name="Foster-Nyarko E."/>
            <person name="Jarju S."/>
            <person name="Secka A."/>
            <person name="Antonio M."/>
            <person name="Oren A."/>
            <person name="Chaudhuri R.R."/>
            <person name="La Ragione R."/>
            <person name="Hildebrand F."/>
            <person name="Pallen M.J."/>
        </authorList>
    </citation>
    <scope>NUCLEOTIDE SEQUENCE</scope>
    <source>
        <strain evidence="3">ChiSxjej5B17-1746</strain>
    </source>
</reference>
<sequence>MKKPYRFVPLLVGTLALSGCVSSQMDAMQVRLNQQEQQIRLLSSQLSGVQPAQADTWAQVQSLRQEMSAVKGQIDDFNNATAAAGGLPGLAQRVNNHEAALQAIATQFGMELPTASPSAPGMPGEAQPGFEQPGAASSGTAPSGMGEPGASTVQTPQTAPAPAAQPAAPQAQADIAKALYDNGVQSFNARNYKQSLKSFTDFTDTYPKHKLISNAWFWRGECNYQLGNYPAAALDYEQVISKYGSSGKAPSAYLKQGMCFIKAGKKDAAKVRLQELIKKFPKSAEAKRATQLMKDNKM</sequence>
<feature type="coiled-coil region" evidence="1">
    <location>
        <begin position="25"/>
        <end position="80"/>
    </location>
</feature>
<dbReference type="Gene3D" id="1.25.40.10">
    <property type="entry name" value="Tetratricopeptide repeat domain"/>
    <property type="match status" value="1"/>
</dbReference>
<name>A0A9D1UAW9_9BACT</name>
<dbReference type="EMBL" id="DXGI01000415">
    <property type="protein sequence ID" value="HIW79695.1"/>
    <property type="molecule type" value="Genomic_DNA"/>
</dbReference>
<dbReference type="SUPFAM" id="SSF48452">
    <property type="entry name" value="TPR-like"/>
    <property type="match status" value="1"/>
</dbReference>